<dbReference type="GO" id="GO:0043161">
    <property type="term" value="P:proteasome-mediated ubiquitin-dependent protein catabolic process"/>
    <property type="evidence" value="ECO:0007669"/>
    <property type="project" value="TreeGrafter"/>
</dbReference>
<keyword evidence="9 15" id="KW-0863">Zinc-finger</keyword>
<evidence type="ECO:0000313" key="18">
    <source>
        <dbReference type="EMBL" id="SGZ58367.1"/>
    </source>
</evidence>
<dbReference type="InterPro" id="IPR001841">
    <property type="entry name" value="Znf_RING"/>
</dbReference>
<evidence type="ECO:0000256" key="9">
    <source>
        <dbReference type="ARBA" id="ARBA00022771"/>
    </source>
</evidence>
<dbReference type="InterPro" id="IPR024766">
    <property type="entry name" value="Znf_RING_H2"/>
</dbReference>
<evidence type="ECO:0000259" key="17">
    <source>
        <dbReference type="PROSITE" id="PS50089"/>
    </source>
</evidence>
<comment type="subcellular location">
    <subcellularLocation>
        <location evidence="2">Endoplasmic reticulum membrane</location>
        <topology evidence="2">Multi-pass membrane protein</topology>
    </subcellularLocation>
</comment>
<keyword evidence="7 16" id="KW-0812">Transmembrane</keyword>
<dbReference type="InterPro" id="IPR058051">
    <property type="entry name" value="Znf_RING_synoviolin"/>
</dbReference>
<dbReference type="PANTHER" id="PTHR22763">
    <property type="entry name" value="RING ZINC FINGER PROTEIN"/>
    <property type="match status" value="1"/>
</dbReference>
<name>A0A1L0C466_9ASCO</name>
<evidence type="ECO:0000256" key="5">
    <source>
        <dbReference type="ARBA" id="ARBA00012483"/>
    </source>
</evidence>
<evidence type="ECO:0000256" key="15">
    <source>
        <dbReference type="PROSITE-ProRule" id="PRU00175"/>
    </source>
</evidence>
<dbReference type="UniPathway" id="UPA00143"/>
<evidence type="ECO:0000256" key="7">
    <source>
        <dbReference type="ARBA" id="ARBA00022692"/>
    </source>
</evidence>
<evidence type="ECO:0000256" key="1">
    <source>
        <dbReference type="ARBA" id="ARBA00000900"/>
    </source>
</evidence>
<feature type="transmembrane region" description="Helical" evidence="16">
    <location>
        <begin position="49"/>
        <end position="70"/>
    </location>
</feature>
<dbReference type="GO" id="GO:0008270">
    <property type="term" value="F:zinc ion binding"/>
    <property type="evidence" value="ECO:0007669"/>
    <property type="project" value="UniProtKB-KW"/>
</dbReference>
<dbReference type="GO" id="GO:0016567">
    <property type="term" value="P:protein ubiquitination"/>
    <property type="evidence" value="ECO:0007669"/>
    <property type="project" value="UniProtKB-UniPathway"/>
</dbReference>
<evidence type="ECO:0000256" key="8">
    <source>
        <dbReference type="ARBA" id="ARBA00022723"/>
    </source>
</evidence>
<dbReference type="EMBL" id="LT635769">
    <property type="protein sequence ID" value="SGZ58367.1"/>
    <property type="molecule type" value="Genomic_DNA"/>
</dbReference>
<dbReference type="PROSITE" id="PS50089">
    <property type="entry name" value="ZF_RING_2"/>
    <property type="match status" value="1"/>
</dbReference>
<comment type="pathway">
    <text evidence="3">Protein modification; protein ubiquitination.</text>
</comment>
<dbReference type="InterPro" id="IPR013083">
    <property type="entry name" value="Znf_RING/FYVE/PHD"/>
</dbReference>
<organism evidence="18 19">
    <name type="scientific">Sungouiella intermedia</name>
    <dbReference type="NCBI Taxonomy" id="45354"/>
    <lineage>
        <taxon>Eukaryota</taxon>
        <taxon>Fungi</taxon>
        <taxon>Dikarya</taxon>
        <taxon>Ascomycota</taxon>
        <taxon>Saccharomycotina</taxon>
        <taxon>Pichiomycetes</taxon>
        <taxon>Metschnikowiaceae</taxon>
        <taxon>Sungouiella</taxon>
    </lineage>
</organism>
<keyword evidence="13 16" id="KW-1133">Transmembrane helix</keyword>
<evidence type="ECO:0000256" key="4">
    <source>
        <dbReference type="ARBA" id="ARBA00010089"/>
    </source>
</evidence>
<dbReference type="CDD" id="cd16479">
    <property type="entry name" value="RING-H2_synoviolin"/>
    <property type="match status" value="1"/>
</dbReference>
<protein>
    <recommendedName>
        <fullName evidence="5">RING-type E3 ubiquitin transferase</fullName>
        <ecNumber evidence="5">2.3.2.27</ecNumber>
    </recommendedName>
</protein>
<dbReference type="SMART" id="SM00184">
    <property type="entry name" value="RING"/>
    <property type="match status" value="1"/>
</dbReference>
<dbReference type="Pfam" id="PF25563">
    <property type="entry name" value="TPR_SYVN1_N"/>
    <property type="match status" value="1"/>
</dbReference>
<dbReference type="Gene3D" id="3.30.40.10">
    <property type="entry name" value="Zinc/RING finger domain, C3HC4 (zinc finger)"/>
    <property type="match status" value="1"/>
</dbReference>
<keyword evidence="10" id="KW-0833">Ubl conjugation pathway</keyword>
<evidence type="ECO:0000256" key="16">
    <source>
        <dbReference type="SAM" id="Phobius"/>
    </source>
</evidence>
<dbReference type="GO" id="GO:0012505">
    <property type="term" value="C:endomembrane system"/>
    <property type="evidence" value="ECO:0007669"/>
    <property type="project" value="TreeGrafter"/>
</dbReference>
<dbReference type="InterPro" id="IPR057992">
    <property type="entry name" value="TPR_SYVN1_N"/>
</dbReference>
<dbReference type="SUPFAM" id="SSF57850">
    <property type="entry name" value="RING/U-box"/>
    <property type="match status" value="1"/>
</dbReference>
<dbReference type="Proteomes" id="UP000182259">
    <property type="component" value="Chromosome VI"/>
</dbReference>
<evidence type="ECO:0000256" key="14">
    <source>
        <dbReference type="ARBA" id="ARBA00023136"/>
    </source>
</evidence>
<dbReference type="InterPro" id="IPR050731">
    <property type="entry name" value="HRD1_E3_ubiq-ligases"/>
</dbReference>
<reference evidence="18 19" key="1">
    <citation type="submission" date="2016-10" db="EMBL/GenBank/DDBJ databases">
        <authorList>
            <person name="de Groot N.N."/>
        </authorList>
    </citation>
    <scope>NUCLEOTIDE SEQUENCE [LARGE SCALE GENOMIC DNA]</scope>
    <source>
        <strain evidence="18 19">PYCC 4715</strain>
    </source>
</reference>
<feature type="transmembrane region" description="Helical" evidence="16">
    <location>
        <begin position="6"/>
        <end position="28"/>
    </location>
</feature>
<comment type="catalytic activity">
    <reaction evidence="1">
        <text>S-ubiquitinyl-[E2 ubiquitin-conjugating enzyme]-L-cysteine + [acceptor protein]-L-lysine = [E2 ubiquitin-conjugating enzyme]-L-cysteine + N(6)-ubiquitinyl-[acceptor protein]-L-lysine.</text>
        <dbReference type="EC" id="2.3.2.27"/>
    </reaction>
</comment>
<keyword evidence="6" id="KW-0808">Transferase</keyword>
<keyword evidence="14 16" id="KW-0472">Membrane</keyword>
<dbReference type="AlphaFoldDB" id="A0A1L0C466"/>
<keyword evidence="11" id="KW-0256">Endoplasmic reticulum</keyword>
<evidence type="ECO:0000256" key="3">
    <source>
        <dbReference type="ARBA" id="ARBA00004906"/>
    </source>
</evidence>
<evidence type="ECO:0000256" key="6">
    <source>
        <dbReference type="ARBA" id="ARBA00022679"/>
    </source>
</evidence>
<gene>
    <name evidence="18" type="ORF">SAMEA4029009_CIC11G00000000170</name>
</gene>
<evidence type="ECO:0000256" key="2">
    <source>
        <dbReference type="ARBA" id="ARBA00004477"/>
    </source>
</evidence>
<feature type="domain" description="RING-type" evidence="17">
    <location>
        <begin position="338"/>
        <end position="393"/>
    </location>
</feature>
<comment type="similarity">
    <text evidence="4">Belongs to the HRD1 family.</text>
</comment>
<evidence type="ECO:0000256" key="12">
    <source>
        <dbReference type="ARBA" id="ARBA00022833"/>
    </source>
</evidence>
<feature type="transmembrane region" description="Helical" evidence="16">
    <location>
        <begin position="102"/>
        <end position="126"/>
    </location>
</feature>
<accession>A0A1L0C466</accession>
<keyword evidence="12" id="KW-0862">Zinc</keyword>
<dbReference type="Pfam" id="PF12678">
    <property type="entry name" value="zf-rbx1"/>
    <property type="match status" value="1"/>
</dbReference>
<dbReference type="EC" id="2.3.2.27" evidence="5"/>
<feature type="transmembrane region" description="Helical" evidence="16">
    <location>
        <begin position="147"/>
        <end position="165"/>
    </location>
</feature>
<dbReference type="GO" id="GO:0061630">
    <property type="term" value="F:ubiquitin protein ligase activity"/>
    <property type="evidence" value="ECO:0007669"/>
    <property type="project" value="TreeGrafter"/>
</dbReference>
<evidence type="ECO:0000256" key="10">
    <source>
        <dbReference type="ARBA" id="ARBA00022786"/>
    </source>
</evidence>
<evidence type="ECO:0000256" key="11">
    <source>
        <dbReference type="ARBA" id="ARBA00022824"/>
    </source>
</evidence>
<evidence type="ECO:0000256" key="13">
    <source>
        <dbReference type="ARBA" id="ARBA00022989"/>
    </source>
</evidence>
<feature type="transmembrane region" description="Helical" evidence="16">
    <location>
        <begin position="185"/>
        <end position="206"/>
    </location>
</feature>
<evidence type="ECO:0000313" key="19">
    <source>
        <dbReference type="Proteomes" id="UP000182259"/>
    </source>
</evidence>
<keyword evidence="8" id="KW-0479">Metal-binding</keyword>
<feature type="transmembrane region" description="Helical" evidence="16">
    <location>
        <begin position="262"/>
        <end position="282"/>
    </location>
</feature>
<proteinExistence type="inferred from homology"/>
<sequence>MASKGVLWMASYGSFSIVAFAATFLSLASKSFDYITLMHELTESYKLTILLNFVVCCFLLGGIISIRLIFGELKLLEVEKIVDQLPFYGLNLLFILFNDDNLLLNIVWAGITVLAKVYHIILLNRLEFLQLQVVNGLTREHLSKLHIFRLFALNVYVILLASFIISDFFLAKILAYDVFQGVSSIGSLLFGIQFGVMGIDGFAYFGKLAFNVYELMFYRSQSNKIDVEENTLDDLDVDENDDDDNAETVWENKALWTQSFEIIMSALKAAFYSIFIYILYVHSGLAPPIPIIQGCFFAAVSVAKQCLQLRSYISQSRILDGLLENATTSELEAADYLCIICREDMHSPEIYQQQRGKALLPRRCPKKLQCGHILHMGCLKDWLERSDNCPLCRKKVFGQEPASVLPVAFPEPVDRPNPPGEVIGESTMPEMIEMIPYVSTPSIPTDWAAFPIERSDSSGQIRIEISPGNIGVLTKRSGSEAASEIPTSE</sequence>